<evidence type="ECO:0000313" key="1">
    <source>
        <dbReference type="EMBL" id="EEY94584.1"/>
    </source>
</evidence>
<name>D0SHK1_ACIJO</name>
<dbReference type="eggNOG" id="ENOG5033M7A">
    <property type="taxonomic scope" value="Bacteria"/>
</dbReference>
<protein>
    <submittedName>
        <fullName evidence="1">Uncharacterized protein</fullName>
    </submittedName>
</protein>
<dbReference type="Proteomes" id="UP000012047">
    <property type="component" value="Unassembled WGS sequence"/>
</dbReference>
<gene>
    <name evidence="1" type="ORF">HMPREF0016_03324</name>
</gene>
<dbReference type="EMBL" id="GG704983">
    <property type="protein sequence ID" value="EEY94584.1"/>
    <property type="molecule type" value="Genomic_DNA"/>
</dbReference>
<organism evidence="1 2">
    <name type="scientific">Acinetobacter johnsonii SH046</name>
    <dbReference type="NCBI Taxonomy" id="575586"/>
    <lineage>
        <taxon>Bacteria</taxon>
        <taxon>Pseudomonadati</taxon>
        <taxon>Pseudomonadota</taxon>
        <taxon>Gammaproteobacteria</taxon>
        <taxon>Moraxellales</taxon>
        <taxon>Moraxellaceae</taxon>
        <taxon>Acinetobacter</taxon>
    </lineage>
</organism>
<evidence type="ECO:0000313" key="2">
    <source>
        <dbReference type="Proteomes" id="UP000012047"/>
    </source>
</evidence>
<proteinExistence type="predicted"/>
<dbReference type="HOGENOM" id="CLU_908348_0_0_6"/>
<dbReference type="AlphaFoldDB" id="D0SHK1"/>
<feature type="non-terminal residue" evidence="1">
    <location>
        <position position="249"/>
    </location>
</feature>
<reference evidence="2" key="1">
    <citation type="journal article" date="2012" name="PLoS ONE">
        <title>The success of Acinetobacter species; genetic, metabolic and virulence attributes.</title>
        <authorList>
            <person name="Peleg A.Y."/>
            <person name="de Breij A."/>
            <person name="Adams M.D."/>
            <person name="Cerqueira G.M."/>
            <person name="Mocali S."/>
            <person name="Galardini M."/>
            <person name="Nibbering P.H."/>
            <person name="Earl A.M."/>
            <person name="Ward D.V."/>
            <person name="Paterson D.L."/>
            <person name="Seifert H."/>
            <person name="Dijkshoorn L."/>
        </authorList>
    </citation>
    <scope>NUCLEOTIDE SEQUENCE [LARGE SCALE GENOMIC DNA]</scope>
    <source>
        <strain evidence="2">SH046</strain>
    </source>
</reference>
<sequence length="249" mass="28823">MLENIYNFFLFYEDNLCHEIGVVSHKLIGTDTKKIKYLQDNVASDFTKCKRYNLSSPITKDEENAAQRLNKRSRAVLEGFKKFGVPEDALIVVTPIVNNQVYFDCSIEYGKDVLKEIKEQMNISGNQIDWLTHYTTNEGIDISRLINDDYFAAIRLTFQHGMYLSSMKLLMSCIDSIGYIEFGSHTCFKDWLIKYANLELLGITADELWEMRNGILHMSNLESKKIINGKIRRISFFVADNKASFFQET</sequence>
<accession>D0SHK1</accession>